<proteinExistence type="predicted"/>
<dbReference type="AlphaFoldDB" id="A0A8H3D9N8"/>
<dbReference type="Proteomes" id="UP000663861">
    <property type="component" value="Unassembled WGS sequence"/>
</dbReference>
<comment type="caution">
    <text evidence="2">The sequence shown here is derived from an EMBL/GenBank/DDBJ whole genome shotgun (WGS) entry which is preliminary data.</text>
</comment>
<dbReference type="Pfam" id="PF12770">
    <property type="entry name" value="CHAT"/>
    <property type="match status" value="1"/>
</dbReference>
<gene>
    <name evidence="2" type="ORF">RDB_LOCUS155485</name>
</gene>
<organism evidence="2 3">
    <name type="scientific">Rhizoctonia solani</name>
    <dbReference type="NCBI Taxonomy" id="456999"/>
    <lineage>
        <taxon>Eukaryota</taxon>
        <taxon>Fungi</taxon>
        <taxon>Dikarya</taxon>
        <taxon>Basidiomycota</taxon>
        <taxon>Agaricomycotina</taxon>
        <taxon>Agaricomycetes</taxon>
        <taxon>Cantharellales</taxon>
        <taxon>Ceratobasidiaceae</taxon>
        <taxon>Rhizoctonia</taxon>
    </lineage>
</organism>
<feature type="domain" description="CHAT" evidence="1">
    <location>
        <begin position="261"/>
        <end position="539"/>
    </location>
</feature>
<dbReference type="InterPro" id="IPR024983">
    <property type="entry name" value="CHAT_dom"/>
</dbReference>
<evidence type="ECO:0000259" key="1">
    <source>
        <dbReference type="Pfam" id="PF12770"/>
    </source>
</evidence>
<protein>
    <recommendedName>
        <fullName evidence="1">CHAT domain-containing protein</fullName>
    </recommendedName>
</protein>
<reference evidence="2" key="1">
    <citation type="submission" date="2021-01" db="EMBL/GenBank/DDBJ databases">
        <authorList>
            <person name="Kaushik A."/>
        </authorList>
    </citation>
    <scope>NUCLEOTIDE SEQUENCE</scope>
    <source>
        <strain evidence="2">AG4-RS23</strain>
    </source>
</reference>
<accession>A0A8H3D9N8</accession>
<sequence length="546" mass="60004">MFPTVQLKSAFAWAELSSIPGLPLPEGHDPLNAYQTAMDLVPHVVWLGTNIGERYQEAKNIKHLASSAAALAITARRYDLALEWLEQGRAVVWSQMLQLRSPLDDLAAVDPSLAANMRQVATELFNASSGFKANVSLKPQDEATQQHHRLAEKYQELVAAVRKLPGFNNFLKPAKISALSRAAQTGPLIVLNVDDSRCDALVIRPGTEEIAHIPLPDLSLGVLSLIRAELEASLSMNHVRERGIVLKSRPKEKHDDRFEHVLSTLWTCITKPVLDVLGYKPIVENLPQITWCTTGDLSFLPLHASGYYDRPLAKLSDYAISSYTPTLDALLSAILSSPDVHRGVLAVAQESTPRKSQLPGTKVELANIRKHVPESLVYSQLDGYSATSQAVLSAMEHHDWVHLACHAHQNTELPTKSGFFLHEGTLSLEQIARISFKNKGLAFLSACQTATGDKELPDEAVHLACGMLMAGYSSVIATMWSIVDEDAPLIADEVYARLLKGGRMDARGAARALHLAVCRLRDEVGDRAFSRWVPYIHMGGYAAHDH</sequence>
<evidence type="ECO:0000313" key="3">
    <source>
        <dbReference type="Proteomes" id="UP000663861"/>
    </source>
</evidence>
<name>A0A8H3D9N8_9AGAM</name>
<evidence type="ECO:0000313" key="2">
    <source>
        <dbReference type="EMBL" id="CAE6520932.1"/>
    </source>
</evidence>
<dbReference type="EMBL" id="CAJMWY010004143">
    <property type="protein sequence ID" value="CAE6520932.1"/>
    <property type="molecule type" value="Genomic_DNA"/>
</dbReference>